<dbReference type="OrthoDB" id="144620at2"/>
<dbReference type="InterPro" id="IPR027417">
    <property type="entry name" value="P-loop_NTPase"/>
</dbReference>
<evidence type="ECO:0000256" key="1">
    <source>
        <dbReference type="PROSITE-ProRule" id="PRU00169"/>
    </source>
</evidence>
<gene>
    <name evidence="3" type="ORF">A6A03_13740</name>
</gene>
<dbReference type="SUPFAM" id="SSF52540">
    <property type="entry name" value="P-loop containing nucleoside triphosphate hydrolases"/>
    <property type="match status" value="1"/>
</dbReference>
<reference evidence="3 4" key="1">
    <citation type="submission" date="2016-04" db="EMBL/GenBank/DDBJ databases">
        <title>Chloroflexus islandicus sp. nov., a thermophilic filamentous anoxygenic phototrophic bacterium from geyser Strokkur (Iceland).</title>
        <authorList>
            <person name="Gaisin V.A."/>
            <person name="Kalashnikov A.M."/>
            <person name="Sukhacheva M.V."/>
            <person name="Grouzdev D.S."/>
            <person name="Ivanov T.M."/>
            <person name="Kuznetsov B."/>
            <person name="Gorlenko V.M."/>
        </authorList>
    </citation>
    <scope>NUCLEOTIDE SEQUENCE [LARGE SCALE GENOMIC DNA]</scope>
    <source>
        <strain evidence="4">isl-2</strain>
    </source>
</reference>
<dbReference type="GO" id="GO:0016301">
    <property type="term" value="F:kinase activity"/>
    <property type="evidence" value="ECO:0007669"/>
    <property type="project" value="UniProtKB-KW"/>
</dbReference>
<dbReference type="GO" id="GO:0009898">
    <property type="term" value="C:cytoplasmic side of plasma membrane"/>
    <property type="evidence" value="ECO:0007669"/>
    <property type="project" value="TreeGrafter"/>
</dbReference>
<dbReference type="RefSeq" id="WP_066787058.1">
    <property type="nucleotide sequence ID" value="NZ_LWQS01000051.1"/>
</dbReference>
<keyword evidence="3" id="KW-0418">Kinase</keyword>
<dbReference type="GO" id="GO:0005524">
    <property type="term" value="F:ATP binding"/>
    <property type="evidence" value="ECO:0007669"/>
    <property type="project" value="TreeGrafter"/>
</dbReference>
<dbReference type="STRING" id="1707952.A6A03_13740"/>
<proteinExistence type="predicted"/>
<keyword evidence="1" id="KW-0597">Phosphoprotein</keyword>
<dbReference type="Proteomes" id="UP000078287">
    <property type="component" value="Unassembled WGS sequence"/>
</dbReference>
<dbReference type="SUPFAM" id="SSF52172">
    <property type="entry name" value="CheY-like"/>
    <property type="match status" value="1"/>
</dbReference>
<dbReference type="InterPro" id="IPR025669">
    <property type="entry name" value="AAA_dom"/>
</dbReference>
<keyword evidence="3" id="KW-0808">Transferase</keyword>
<dbReference type="GO" id="GO:0000160">
    <property type="term" value="P:phosphorelay signal transduction system"/>
    <property type="evidence" value="ECO:0007669"/>
    <property type="project" value="InterPro"/>
</dbReference>
<dbReference type="InterPro" id="IPR050625">
    <property type="entry name" value="ParA/MinD_ATPase"/>
</dbReference>
<dbReference type="PANTHER" id="PTHR43384">
    <property type="entry name" value="SEPTUM SITE-DETERMINING PROTEIN MIND HOMOLOG, CHLOROPLASTIC-RELATED"/>
    <property type="match status" value="1"/>
</dbReference>
<evidence type="ECO:0000313" key="3">
    <source>
        <dbReference type="EMBL" id="OAN45800.1"/>
    </source>
</evidence>
<protein>
    <submittedName>
        <fullName evidence="3">Histidine kinase</fullName>
    </submittedName>
</protein>
<accession>A0A178MAJ7</accession>
<evidence type="ECO:0000313" key="4">
    <source>
        <dbReference type="Proteomes" id="UP000078287"/>
    </source>
</evidence>
<dbReference type="InterPro" id="IPR011006">
    <property type="entry name" value="CheY-like_superfamily"/>
</dbReference>
<name>A0A178MAJ7_9CHLR</name>
<dbReference type="GO" id="GO:0016887">
    <property type="term" value="F:ATP hydrolysis activity"/>
    <property type="evidence" value="ECO:0007669"/>
    <property type="project" value="TreeGrafter"/>
</dbReference>
<feature type="modified residue" description="4-aspartylphosphate" evidence="1">
    <location>
        <position position="61"/>
    </location>
</feature>
<dbReference type="GO" id="GO:0051782">
    <property type="term" value="P:negative regulation of cell division"/>
    <property type="evidence" value="ECO:0007669"/>
    <property type="project" value="TreeGrafter"/>
</dbReference>
<dbReference type="Gene3D" id="3.40.50.2300">
    <property type="match status" value="1"/>
</dbReference>
<organism evidence="3 4">
    <name type="scientific">Chloroflexus islandicus</name>
    <dbReference type="NCBI Taxonomy" id="1707952"/>
    <lineage>
        <taxon>Bacteria</taxon>
        <taxon>Bacillati</taxon>
        <taxon>Chloroflexota</taxon>
        <taxon>Chloroflexia</taxon>
        <taxon>Chloroflexales</taxon>
        <taxon>Chloroflexineae</taxon>
        <taxon>Chloroflexaceae</taxon>
        <taxon>Chloroflexus</taxon>
    </lineage>
</organism>
<comment type="caution">
    <text evidence="3">The sequence shown here is derived from an EMBL/GenBank/DDBJ whole genome shotgun (WGS) entry which is preliminary data.</text>
</comment>
<dbReference type="Gene3D" id="3.40.50.300">
    <property type="entry name" value="P-loop containing nucleotide triphosphate hydrolases"/>
    <property type="match status" value="1"/>
</dbReference>
<dbReference type="InterPro" id="IPR001789">
    <property type="entry name" value="Sig_transdc_resp-reg_receiver"/>
</dbReference>
<dbReference type="PROSITE" id="PS50110">
    <property type="entry name" value="RESPONSE_REGULATORY"/>
    <property type="match status" value="1"/>
</dbReference>
<dbReference type="AlphaFoldDB" id="A0A178MAJ7"/>
<keyword evidence="4" id="KW-1185">Reference proteome</keyword>
<dbReference type="PANTHER" id="PTHR43384:SF13">
    <property type="entry name" value="SLR0110 PROTEIN"/>
    <property type="match status" value="1"/>
</dbReference>
<dbReference type="Pfam" id="PF13614">
    <property type="entry name" value="AAA_31"/>
    <property type="match status" value="1"/>
</dbReference>
<sequence>MTIVNERSMRIVVFTGADQLDADWIRRLAAEPDTNRLERVGVAASGLELVWQTRPDVVIVDRPVAQTEQLISQIYANLPSVVCIALVEQQDMANLRRLMLAGARDVLAKPVRYSELVSSVRRALDVELNRRRQMGGTPTARGHGRGKLTAVISPKGGAGTTFIATNLAVALRQLSGSRVALADLALQFGHVGTHLNLWSRHTLADLVLRSDEIDDDLMGAVMQSHSSGVDVLLAPTTPELAGEVTGAQIERVLDALLERYDHVIVDTWSFLDEITLTLLAQADHILVVTTPEVPALKNARHFLDYLRQHNILKGSVSIVLNRFPSVDGIALEDVQQHLRQPVSANIPSAGEMVTYSINRGIPLVMSNAQSWAAVRLRKLAAHIAGEQVELLSLAPNEGKEQRGWFGGKSFLPAWKR</sequence>
<dbReference type="EMBL" id="LWQS01000051">
    <property type="protein sequence ID" value="OAN45800.1"/>
    <property type="molecule type" value="Genomic_DNA"/>
</dbReference>
<feature type="domain" description="Response regulatory" evidence="2">
    <location>
        <begin position="11"/>
        <end position="124"/>
    </location>
</feature>
<evidence type="ECO:0000259" key="2">
    <source>
        <dbReference type="PROSITE" id="PS50110"/>
    </source>
</evidence>
<dbReference type="GO" id="GO:0005829">
    <property type="term" value="C:cytosol"/>
    <property type="evidence" value="ECO:0007669"/>
    <property type="project" value="TreeGrafter"/>
</dbReference>